<dbReference type="GO" id="GO:0045504">
    <property type="term" value="F:dynein heavy chain binding"/>
    <property type="evidence" value="ECO:0007669"/>
    <property type="project" value="TreeGrafter"/>
</dbReference>
<dbReference type="OrthoDB" id="27603at2759"/>
<name>A0A139A5N8_GONPJ</name>
<evidence type="ECO:0000256" key="6">
    <source>
        <dbReference type="ARBA" id="ARBA00022741"/>
    </source>
</evidence>
<dbReference type="InterPro" id="IPR022780">
    <property type="entry name" value="Dynein_light_int_chain"/>
</dbReference>
<feature type="compositionally biased region" description="Pro residues" evidence="11">
    <location>
        <begin position="181"/>
        <end position="191"/>
    </location>
</feature>
<dbReference type="PANTHER" id="PTHR12688">
    <property type="entry name" value="DYNEIN LIGHT INTERMEDIATE CHAIN"/>
    <property type="match status" value="1"/>
</dbReference>
<evidence type="ECO:0000256" key="1">
    <source>
        <dbReference type="ARBA" id="ARBA00004245"/>
    </source>
</evidence>
<dbReference type="Gene3D" id="3.40.50.300">
    <property type="entry name" value="P-loop containing nucleotide triphosphate hydrolases"/>
    <property type="match status" value="1"/>
</dbReference>
<keyword evidence="5" id="KW-0493">Microtubule</keyword>
<dbReference type="GO" id="GO:0035974">
    <property type="term" value="C:meiotic spindle pole body"/>
    <property type="evidence" value="ECO:0007669"/>
    <property type="project" value="TreeGrafter"/>
</dbReference>
<dbReference type="Pfam" id="PF05783">
    <property type="entry name" value="DLIC"/>
    <property type="match status" value="3"/>
</dbReference>
<dbReference type="InterPro" id="IPR008467">
    <property type="entry name" value="Dynein1_light_intermed_chain"/>
</dbReference>
<evidence type="ECO:0000256" key="2">
    <source>
        <dbReference type="ARBA" id="ARBA00006831"/>
    </source>
</evidence>
<keyword evidence="10" id="KW-0206">Cytoskeleton</keyword>
<dbReference type="PANTHER" id="PTHR12688:SF0">
    <property type="entry name" value="DYNEIN LIGHT INTERMEDIATE CHAIN"/>
    <property type="match status" value="1"/>
</dbReference>
<dbReference type="InterPro" id="IPR027417">
    <property type="entry name" value="P-loop_NTPase"/>
</dbReference>
<gene>
    <name evidence="12" type="ORF">M427DRAFT_137615</name>
</gene>
<accession>A0A139A5N8</accession>
<organism evidence="12 13">
    <name type="scientific">Gonapodya prolifera (strain JEL478)</name>
    <name type="common">Monoblepharis prolifera</name>
    <dbReference type="NCBI Taxonomy" id="1344416"/>
    <lineage>
        <taxon>Eukaryota</taxon>
        <taxon>Fungi</taxon>
        <taxon>Fungi incertae sedis</taxon>
        <taxon>Chytridiomycota</taxon>
        <taxon>Chytridiomycota incertae sedis</taxon>
        <taxon>Monoblepharidomycetes</taxon>
        <taxon>Monoblepharidales</taxon>
        <taxon>Gonapodyaceae</taxon>
        <taxon>Gonapodya</taxon>
    </lineage>
</organism>
<feature type="region of interest" description="Disordered" evidence="11">
    <location>
        <begin position="161"/>
        <end position="199"/>
    </location>
</feature>
<protein>
    <submittedName>
        <fullName evidence="12">Dynein light intermediate chain</fullName>
    </submittedName>
</protein>
<keyword evidence="3" id="KW-0813">Transport</keyword>
<keyword evidence="9" id="KW-0505">Motor protein</keyword>
<feature type="compositionally biased region" description="Polar residues" evidence="11">
    <location>
        <begin position="161"/>
        <end position="172"/>
    </location>
</feature>
<feature type="compositionally biased region" description="Low complexity" evidence="11">
    <location>
        <begin position="456"/>
        <end position="472"/>
    </location>
</feature>
<dbReference type="GO" id="GO:0000226">
    <property type="term" value="P:microtubule cytoskeleton organization"/>
    <property type="evidence" value="ECO:0007669"/>
    <property type="project" value="TreeGrafter"/>
</dbReference>
<dbReference type="GO" id="GO:0007018">
    <property type="term" value="P:microtubule-based movement"/>
    <property type="evidence" value="ECO:0007669"/>
    <property type="project" value="InterPro"/>
</dbReference>
<evidence type="ECO:0000256" key="5">
    <source>
        <dbReference type="ARBA" id="ARBA00022701"/>
    </source>
</evidence>
<dbReference type="OMA" id="WTRPWSF"/>
<proteinExistence type="inferred from homology"/>
<evidence type="ECO:0000256" key="9">
    <source>
        <dbReference type="ARBA" id="ARBA00023175"/>
    </source>
</evidence>
<evidence type="ECO:0000313" key="13">
    <source>
        <dbReference type="Proteomes" id="UP000070544"/>
    </source>
</evidence>
<evidence type="ECO:0000256" key="8">
    <source>
        <dbReference type="ARBA" id="ARBA00023017"/>
    </source>
</evidence>
<dbReference type="AlphaFoldDB" id="A0A139A5N8"/>
<dbReference type="EMBL" id="KQ965792">
    <property type="protein sequence ID" value="KXS12064.1"/>
    <property type="molecule type" value="Genomic_DNA"/>
</dbReference>
<dbReference type="STRING" id="1344416.A0A139A5N8"/>
<evidence type="ECO:0000256" key="4">
    <source>
        <dbReference type="ARBA" id="ARBA00022490"/>
    </source>
</evidence>
<comment type="similarity">
    <text evidence="2">Belongs to the dynein light intermediate chain family.</text>
</comment>
<evidence type="ECO:0000256" key="11">
    <source>
        <dbReference type="SAM" id="MobiDB-lite"/>
    </source>
</evidence>
<comment type="subcellular location">
    <subcellularLocation>
        <location evidence="1">Cytoplasm</location>
        <location evidence="1">Cytoskeleton</location>
    </subcellularLocation>
</comment>
<keyword evidence="8" id="KW-0243">Dynein</keyword>
<dbReference type="GO" id="GO:0005868">
    <property type="term" value="C:cytoplasmic dynein complex"/>
    <property type="evidence" value="ECO:0007669"/>
    <property type="project" value="InterPro"/>
</dbReference>
<sequence length="505" mass="54305">MGSEPNENIWNSLLSSAASSRQTPSKNVIVLGDPQSGKSTTIAAIKAANPTDPQLSSKASVGGDLALSYSYVDLREDEDVVARVGLHRVAGNPSYGSLLAFALSAAAMPGSLVILTLDWRKPWTFIESCDQWLSILRNRVAEISRRDPDLVDECRRALESSVRSYTDPSDSIPSGELRPESPLPIRPPPSPVKQSPVSLSGIPTGAPQTAAIVTPSSSGQPTLPPLPEGCLTDNLGVPIVIVCTKADSIGMLERDSDYREEQFDFIQQALRTICLKYGASLFYTSTTKPHTTAILRSYVLHRLFHHHPALSVAAPSSPSSSRRLTSFPFLRRAQVVERDAVFVPAGWDSWGKIRVLRDGFDCALAAETSGDNGQNRGEGAKEYFATVIKRPAEKVVVPNPTVTAEDDQAFLERQLTVLNDGSAIGRAMDSPLARTSTNAHGGDLSQKLHSLRPGLPSQSSSPTAAAQPGAQTEMIEKFFQNLLTKRGGGRSASISNRRPEDGKEG</sequence>
<keyword evidence="13" id="KW-1185">Reference proteome</keyword>
<dbReference type="GO" id="GO:0005524">
    <property type="term" value="F:ATP binding"/>
    <property type="evidence" value="ECO:0007669"/>
    <property type="project" value="UniProtKB-KW"/>
</dbReference>
<dbReference type="GO" id="GO:0005874">
    <property type="term" value="C:microtubule"/>
    <property type="evidence" value="ECO:0007669"/>
    <property type="project" value="UniProtKB-KW"/>
</dbReference>
<evidence type="ECO:0000313" key="12">
    <source>
        <dbReference type="EMBL" id="KXS12064.1"/>
    </source>
</evidence>
<dbReference type="Proteomes" id="UP000070544">
    <property type="component" value="Unassembled WGS sequence"/>
</dbReference>
<reference evidence="12 13" key="1">
    <citation type="journal article" date="2015" name="Genome Biol. Evol.">
        <title>Phylogenomic analyses indicate that early fungi evolved digesting cell walls of algal ancestors of land plants.</title>
        <authorList>
            <person name="Chang Y."/>
            <person name="Wang S."/>
            <person name="Sekimoto S."/>
            <person name="Aerts A.L."/>
            <person name="Choi C."/>
            <person name="Clum A."/>
            <person name="LaButti K.M."/>
            <person name="Lindquist E.A."/>
            <person name="Yee Ngan C."/>
            <person name="Ohm R.A."/>
            <person name="Salamov A.A."/>
            <person name="Grigoriev I.V."/>
            <person name="Spatafora J.W."/>
            <person name="Berbee M.L."/>
        </authorList>
    </citation>
    <scope>NUCLEOTIDE SEQUENCE [LARGE SCALE GENOMIC DNA]</scope>
    <source>
        <strain evidence="12 13">JEL478</strain>
    </source>
</reference>
<dbReference type="SUPFAM" id="SSF52540">
    <property type="entry name" value="P-loop containing nucleoside triphosphate hydrolases"/>
    <property type="match status" value="1"/>
</dbReference>
<evidence type="ECO:0000256" key="10">
    <source>
        <dbReference type="ARBA" id="ARBA00023212"/>
    </source>
</evidence>
<feature type="region of interest" description="Disordered" evidence="11">
    <location>
        <begin position="432"/>
        <end position="505"/>
    </location>
</feature>
<keyword evidence="7" id="KW-0067">ATP-binding</keyword>
<evidence type="ECO:0000256" key="3">
    <source>
        <dbReference type="ARBA" id="ARBA00022448"/>
    </source>
</evidence>
<keyword evidence="4" id="KW-0963">Cytoplasm</keyword>
<keyword evidence="6" id="KW-0547">Nucleotide-binding</keyword>
<evidence type="ECO:0000256" key="7">
    <source>
        <dbReference type="ARBA" id="ARBA00022840"/>
    </source>
</evidence>